<dbReference type="PANTHER" id="PTHR43096">
    <property type="entry name" value="DNAJ HOMOLOG 1, MITOCHONDRIAL-RELATED"/>
    <property type="match status" value="1"/>
</dbReference>
<evidence type="ECO:0000313" key="3">
    <source>
        <dbReference type="Proteomes" id="UP000030748"/>
    </source>
</evidence>
<dbReference type="PANTHER" id="PTHR43096:SF26">
    <property type="entry name" value="CR-TYPE DOMAIN-CONTAINING PROTEIN"/>
    <property type="match status" value="1"/>
</dbReference>
<dbReference type="InterPro" id="IPR036869">
    <property type="entry name" value="J_dom_sf"/>
</dbReference>
<reference evidence="2 3" key="1">
    <citation type="journal article" date="2013" name="Proc. Natl. Acad. Sci. U.S.A.">
        <title>Fine-scale variation in meiotic recombination in Mimulus inferred from population shotgun sequencing.</title>
        <authorList>
            <person name="Hellsten U."/>
            <person name="Wright K.M."/>
            <person name="Jenkins J."/>
            <person name="Shu S."/>
            <person name="Yuan Y."/>
            <person name="Wessler S.R."/>
            <person name="Schmutz J."/>
            <person name="Willis J.H."/>
            <person name="Rokhsar D.S."/>
        </authorList>
    </citation>
    <scope>NUCLEOTIDE SEQUENCE [LARGE SCALE GENOMIC DNA]</scope>
    <source>
        <strain evidence="3">cv. DUN x IM62</strain>
    </source>
</reference>
<dbReference type="InterPro" id="IPR001623">
    <property type="entry name" value="DnaJ_domain"/>
</dbReference>
<dbReference type="AlphaFoldDB" id="A0A022QBA6"/>
<feature type="domain" description="J" evidence="1">
    <location>
        <begin position="1"/>
        <end position="38"/>
    </location>
</feature>
<evidence type="ECO:0000259" key="1">
    <source>
        <dbReference type="PROSITE" id="PS50076"/>
    </source>
</evidence>
<evidence type="ECO:0000313" key="2">
    <source>
        <dbReference type="EMBL" id="EYU24508.1"/>
    </source>
</evidence>
<dbReference type="InterPro" id="IPR018253">
    <property type="entry name" value="DnaJ_domain_CS"/>
</dbReference>
<name>A0A022QBA6_ERYGU</name>
<dbReference type="STRING" id="4155.A0A022QBA6"/>
<dbReference type="Proteomes" id="UP000030748">
    <property type="component" value="Unassembled WGS sequence"/>
</dbReference>
<dbReference type="Gene3D" id="1.10.287.110">
    <property type="entry name" value="DnaJ domain"/>
    <property type="match status" value="1"/>
</dbReference>
<dbReference type="CDD" id="cd06257">
    <property type="entry name" value="DnaJ"/>
    <property type="match status" value="1"/>
</dbReference>
<accession>A0A022QBA6</accession>
<proteinExistence type="predicted"/>
<gene>
    <name evidence="2" type="ORF">MIMGU_mgv11b014248mg</name>
</gene>
<organism evidence="2 3">
    <name type="scientific">Erythranthe guttata</name>
    <name type="common">Yellow monkey flower</name>
    <name type="synonym">Mimulus guttatus</name>
    <dbReference type="NCBI Taxonomy" id="4155"/>
    <lineage>
        <taxon>Eukaryota</taxon>
        <taxon>Viridiplantae</taxon>
        <taxon>Streptophyta</taxon>
        <taxon>Embryophyta</taxon>
        <taxon>Tracheophyta</taxon>
        <taxon>Spermatophyta</taxon>
        <taxon>Magnoliopsida</taxon>
        <taxon>eudicotyledons</taxon>
        <taxon>Gunneridae</taxon>
        <taxon>Pentapetalae</taxon>
        <taxon>asterids</taxon>
        <taxon>lamiids</taxon>
        <taxon>Lamiales</taxon>
        <taxon>Phrymaceae</taxon>
        <taxon>Erythranthe</taxon>
    </lineage>
</organism>
<dbReference type="Pfam" id="PF00226">
    <property type="entry name" value="DnaJ"/>
    <property type="match status" value="1"/>
</dbReference>
<dbReference type="PROSITE" id="PS50076">
    <property type="entry name" value="DNAJ_2"/>
    <property type="match status" value="1"/>
</dbReference>
<sequence length="96" mass="10251">MQYHPDKGSGAEDKFKEIGAAYEVLSDAEKRSLYDRFGEEGLHGEFDAASGGSGVDAFDAFAEYFGGPSGFFGGSSNQGGFNFNFNGNSSQNLDIR</sequence>
<keyword evidence="3" id="KW-1185">Reference proteome</keyword>
<dbReference type="EMBL" id="KI632119">
    <property type="protein sequence ID" value="EYU24508.1"/>
    <property type="molecule type" value="Genomic_DNA"/>
</dbReference>
<dbReference type="SUPFAM" id="SSF46565">
    <property type="entry name" value="Chaperone J-domain"/>
    <property type="match status" value="1"/>
</dbReference>
<dbReference type="PRINTS" id="PR00625">
    <property type="entry name" value="JDOMAIN"/>
</dbReference>
<dbReference type="PROSITE" id="PS00636">
    <property type="entry name" value="DNAJ_1"/>
    <property type="match status" value="1"/>
</dbReference>
<protein>
    <recommendedName>
        <fullName evidence="1">J domain-containing protein</fullName>
    </recommendedName>
</protein>